<proteinExistence type="predicted"/>
<gene>
    <name evidence="4" type="ORF">PENTCL1PPCAC_3992</name>
</gene>
<name>A0AAV5SGL3_9BILA</name>
<keyword evidence="3" id="KW-0413">Isomerase</keyword>
<feature type="non-terminal residue" evidence="4">
    <location>
        <position position="1"/>
    </location>
</feature>
<dbReference type="PANTHER" id="PTHR43684">
    <property type="match status" value="1"/>
</dbReference>
<dbReference type="InterPro" id="IPR051053">
    <property type="entry name" value="ECH/Chromodomain_protein"/>
</dbReference>
<evidence type="ECO:0000313" key="5">
    <source>
        <dbReference type="Proteomes" id="UP001432027"/>
    </source>
</evidence>
<protein>
    <recommendedName>
        <fullName evidence="6">Ech-3</fullName>
    </recommendedName>
</protein>
<keyword evidence="5" id="KW-1185">Reference proteome</keyword>
<accession>A0AAV5SGL3</accession>
<dbReference type="Pfam" id="PF00378">
    <property type="entry name" value="ECH_1"/>
    <property type="match status" value="1"/>
</dbReference>
<evidence type="ECO:0000256" key="3">
    <source>
        <dbReference type="ARBA" id="ARBA00023235"/>
    </source>
</evidence>
<dbReference type="InterPro" id="IPR001753">
    <property type="entry name" value="Enoyl-CoA_hydra/iso"/>
</dbReference>
<dbReference type="GO" id="GO:0004165">
    <property type="term" value="F:delta(3)-delta(2)-enoyl-CoA isomerase activity"/>
    <property type="evidence" value="ECO:0007669"/>
    <property type="project" value="UniProtKB-ARBA"/>
</dbReference>
<comment type="caution">
    <text evidence="4">The sequence shown here is derived from an EMBL/GenBank/DDBJ whole genome shotgun (WGS) entry which is preliminary data.</text>
</comment>
<evidence type="ECO:0000313" key="4">
    <source>
        <dbReference type="EMBL" id="GMS81817.1"/>
    </source>
</evidence>
<dbReference type="SUPFAM" id="SSF52096">
    <property type="entry name" value="ClpP/crotonase"/>
    <property type="match status" value="1"/>
</dbReference>
<dbReference type="InterPro" id="IPR029045">
    <property type="entry name" value="ClpP/crotonase-like_dom_sf"/>
</dbReference>
<evidence type="ECO:0008006" key="6">
    <source>
        <dbReference type="Google" id="ProtNLM"/>
    </source>
</evidence>
<dbReference type="CDD" id="cd06558">
    <property type="entry name" value="crotonase-like"/>
    <property type="match status" value="1"/>
</dbReference>
<organism evidence="4 5">
    <name type="scientific">Pristionchus entomophagus</name>
    <dbReference type="NCBI Taxonomy" id="358040"/>
    <lineage>
        <taxon>Eukaryota</taxon>
        <taxon>Metazoa</taxon>
        <taxon>Ecdysozoa</taxon>
        <taxon>Nematoda</taxon>
        <taxon>Chromadorea</taxon>
        <taxon>Rhabditida</taxon>
        <taxon>Rhabditina</taxon>
        <taxon>Diplogasteromorpha</taxon>
        <taxon>Diplogasteroidea</taxon>
        <taxon>Neodiplogasteridae</taxon>
        <taxon>Pristionchus</taxon>
    </lineage>
</organism>
<dbReference type="PANTHER" id="PTHR43684:SF1">
    <property type="entry name" value="ENOYL-COA DELTA ISOMERASE 2"/>
    <property type="match status" value="1"/>
</dbReference>
<sequence>SHLQLCLYCSISVLSTKIHRMSVRTFVKGSTFWIRIENAKRANSVTEKMWDDMCRGLDQANNDPHTTFTAITGEGDFYSASNDFSPANWNTKKAASKDVETGPFRMGRRLIDHDKILLGLVNGPAWGIAATTLGLMDYVVCSDTAYFQTPFCILGVTPEGGSSISFPEIMGTSRANGLLLFNERLEAAEALQCGFVGKVFPKADFERLTTEMIDGFEKLPRHSLLASKSLIRGDAWKRKMRGAYETEMDTIRTIFGTEITQKMIGDKFDKKKK</sequence>
<dbReference type="AlphaFoldDB" id="A0AAV5SGL3"/>
<evidence type="ECO:0000256" key="2">
    <source>
        <dbReference type="ARBA" id="ARBA00023140"/>
    </source>
</evidence>
<comment type="subcellular location">
    <subcellularLocation>
        <location evidence="1">Peroxisome</location>
    </subcellularLocation>
</comment>
<dbReference type="Proteomes" id="UP001432027">
    <property type="component" value="Unassembled WGS sequence"/>
</dbReference>
<keyword evidence="2" id="KW-0576">Peroxisome</keyword>
<dbReference type="Gene3D" id="3.90.226.10">
    <property type="entry name" value="2-enoyl-CoA Hydratase, Chain A, domain 1"/>
    <property type="match status" value="1"/>
</dbReference>
<dbReference type="GO" id="GO:0005777">
    <property type="term" value="C:peroxisome"/>
    <property type="evidence" value="ECO:0007669"/>
    <property type="project" value="UniProtKB-SubCell"/>
</dbReference>
<dbReference type="EMBL" id="BTSX01000001">
    <property type="protein sequence ID" value="GMS81817.1"/>
    <property type="molecule type" value="Genomic_DNA"/>
</dbReference>
<reference evidence="4" key="1">
    <citation type="submission" date="2023-10" db="EMBL/GenBank/DDBJ databases">
        <title>Genome assembly of Pristionchus species.</title>
        <authorList>
            <person name="Yoshida K."/>
            <person name="Sommer R.J."/>
        </authorList>
    </citation>
    <scope>NUCLEOTIDE SEQUENCE</scope>
    <source>
        <strain evidence="4">RS0144</strain>
    </source>
</reference>
<evidence type="ECO:0000256" key="1">
    <source>
        <dbReference type="ARBA" id="ARBA00004275"/>
    </source>
</evidence>